<protein>
    <submittedName>
        <fullName evidence="5">Amidase, hydantoinase/carbamoylase family</fullName>
        <ecNumber evidence="5">3.5.3.9</ecNumber>
    </submittedName>
</protein>
<dbReference type="PANTHER" id="PTHR32494:SF5">
    <property type="entry name" value="ALLANTOATE AMIDOHYDROLASE"/>
    <property type="match status" value="1"/>
</dbReference>
<evidence type="ECO:0000256" key="2">
    <source>
        <dbReference type="ARBA" id="ARBA00022801"/>
    </source>
</evidence>
<feature type="binding site" evidence="3">
    <location>
        <position position="407"/>
    </location>
    <ligand>
        <name>Zn(2+)</name>
        <dbReference type="ChEBI" id="CHEBI:29105"/>
        <label>2</label>
    </ligand>
</feature>
<gene>
    <name evidence="5" type="ORF">UA74_24015</name>
</gene>
<dbReference type="GO" id="GO:0046872">
    <property type="term" value="F:metal ion binding"/>
    <property type="evidence" value="ECO:0007669"/>
    <property type="project" value="UniProtKB-KW"/>
</dbReference>
<dbReference type="GO" id="GO:0047652">
    <property type="term" value="F:allantoate deiminase activity"/>
    <property type="evidence" value="ECO:0007669"/>
    <property type="project" value="UniProtKB-EC"/>
</dbReference>
<keyword evidence="6" id="KW-1185">Reference proteome</keyword>
<proteinExistence type="inferred from homology"/>
<dbReference type="InterPro" id="IPR036264">
    <property type="entry name" value="Bact_exopeptidase_dim_dom"/>
</dbReference>
<dbReference type="InterPro" id="IPR010158">
    <property type="entry name" value="Amidase_Cbmase"/>
</dbReference>
<reference evidence="6" key="1">
    <citation type="submission" date="2016-06" db="EMBL/GenBank/DDBJ databases">
        <title>Complete genome sequence of Actinoalloteichus fjordicus DSM 46855 (=ADI127-17), type strain of the new species Actinoalloteichus fjordicus.</title>
        <authorList>
            <person name="Ruckert C."/>
            <person name="Nouioui I."/>
            <person name="Willmese J."/>
            <person name="van Wezel G."/>
            <person name="Klenk H.-P."/>
            <person name="Kalinowski J."/>
            <person name="Zotchev S.B."/>
        </authorList>
    </citation>
    <scope>NUCLEOTIDE SEQUENCE [LARGE SCALE GENOMIC DNA]</scope>
    <source>
        <strain evidence="6">ADI127-7</strain>
    </source>
</reference>
<feature type="binding site" evidence="3">
    <location>
        <position position="103"/>
    </location>
    <ligand>
        <name>Zn(2+)</name>
        <dbReference type="ChEBI" id="CHEBI:29105"/>
        <label>1</label>
    </ligand>
</feature>
<evidence type="ECO:0000313" key="5">
    <source>
        <dbReference type="EMBL" id="APU16821.1"/>
    </source>
</evidence>
<dbReference type="Gene3D" id="3.30.70.360">
    <property type="match status" value="1"/>
</dbReference>
<keyword evidence="3" id="KW-0862">Zinc</keyword>
<dbReference type="PANTHER" id="PTHR32494">
    <property type="entry name" value="ALLANTOATE DEIMINASE-RELATED"/>
    <property type="match status" value="1"/>
</dbReference>
<dbReference type="Proteomes" id="UP000185511">
    <property type="component" value="Chromosome"/>
</dbReference>
<dbReference type="CDD" id="cd03884">
    <property type="entry name" value="M20_bAS"/>
    <property type="match status" value="1"/>
</dbReference>
<keyword evidence="3" id="KW-0479">Metal-binding</keyword>
<feature type="region of interest" description="Disordered" evidence="4">
    <location>
        <begin position="1"/>
        <end position="24"/>
    </location>
</feature>
<dbReference type="SUPFAM" id="SSF55031">
    <property type="entry name" value="Bacterial exopeptidase dimerisation domain"/>
    <property type="match status" value="1"/>
</dbReference>
<organism evidence="5 6">
    <name type="scientific">Actinoalloteichus fjordicus</name>
    <dbReference type="NCBI Taxonomy" id="1612552"/>
    <lineage>
        <taxon>Bacteria</taxon>
        <taxon>Bacillati</taxon>
        <taxon>Actinomycetota</taxon>
        <taxon>Actinomycetes</taxon>
        <taxon>Pseudonocardiales</taxon>
        <taxon>Pseudonocardiaceae</taxon>
        <taxon>Actinoalloteichus</taxon>
    </lineage>
</organism>
<feature type="binding site" evidence="3">
    <location>
        <position position="149"/>
    </location>
    <ligand>
        <name>Zn(2+)</name>
        <dbReference type="ChEBI" id="CHEBI:29105"/>
        <label>2</label>
    </ligand>
</feature>
<dbReference type="SUPFAM" id="SSF53187">
    <property type="entry name" value="Zn-dependent exopeptidases"/>
    <property type="match status" value="1"/>
</dbReference>
<sequence length="448" mass="46406">MTPVGPPATAAVEAVSEPTGTPRRLAPRADRIRADLEHFATLSEPGPGVTRLAFTELERAAHRYAAEELAALGCRVHTDVAGNTIAELPGSVAGAPAIGSGSHLDSVPSGGRFDGIAGVVAAVEVARLLAESDIRLRHPYRVVVFAAEEGARFGQACTGSRIVAGLTDSADLDRLTDHEGTTMAEAMRSVGLAPDRAGEARWDAADWLAFLELHIEQGSVLESSDLPLGIVDVISGSTRLEITLSGVASHTGGTPMHLRSDALAAAAELVLAAESLAWDSRHHGTRATVGRLTVLPGALTTIPGSVVLGVDVRDVDSVRQRATVREFLDHAAGVAVRRGVGFSHRLLADTSPVVLPAGLRAQLIGAAERTGTAYRVMPSGASHDSQMVNRVVPAGMLFVPSRDGLSHTPAEWTSVEQIVEGTAVLAEAVLGMDSADGLEPGPAQDGGS</sequence>
<accession>A0AAC9PUC5</accession>
<dbReference type="EMBL" id="CP016076">
    <property type="protein sequence ID" value="APU16821.1"/>
    <property type="molecule type" value="Genomic_DNA"/>
</dbReference>
<evidence type="ECO:0000256" key="3">
    <source>
        <dbReference type="PIRSR" id="PIRSR001235-1"/>
    </source>
</evidence>
<dbReference type="NCBIfam" id="NF006771">
    <property type="entry name" value="PRK09290.1-5"/>
    <property type="match status" value="1"/>
</dbReference>
<comment type="similarity">
    <text evidence="1">Belongs to the peptidase M20 family.</text>
</comment>
<evidence type="ECO:0000313" key="6">
    <source>
        <dbReference type="Proteomes" id="UP000185511"/>
    </source>
</evidence>
<dbReference type="EC" id="3.5.3.9" evidence="5"/>
<dbReference type="InterPro" id="IPR002933">
    <property type="entry name" value="Peptidase_M20"/>
</dbReference>
<name>A0AAC9PUC5_9PSEU</name>
<feature type="binding site" evidence="3">
    <location>
        <position position="214"/>
    </location>
    <ligand>
        <name>Zn(2+)</name>
        <dbReference type="ChEBI" id="CHEBI:29105"/>
        <label>1</label>
    </ligand>
</feature>
<dbReference type="Gene3D" id="3.40.630.10">
    <property type="entry name" value="Zn peptidases"/>
    <property type="match status" value="1"/>
</dbReference>
<feature type="binding site" evidence="3">
    <location>
        <position position="114"/>
    </location>
    <ligand>
        <name>Zn(2+)</name>
        <dbReference type="ChEBI" id="CHEBI:29105"/>
        <label>1</label>
    </ligand>
</feature>
<dbReference type="AlphaFoldDB" id="A0AAC9PUC5"/>
<dbReference type="PIRSF" id="PIRSF001235">
    <property type="entry name" value="Amidase_carbamoylase"/>
    <property type="match status" value="1"/>
</dbReference>
<keyword evidence="2 5" id="KW-0378">Hydrolase</keyword>
<evidence type="ECO:0000256" key="1">
    <source>
        <dbReference type="ARBA" id="ARBA00006153"/>
    </source>
</evidence>
<feature type="binding site" evidence="3">
    <location>
        <position position="114"/>
    </location>
    <ligand>
        <name>Zn(2+)</name>
        <dbReference type="ChEBI" id="CHEBI:29105"/>
        <label>2</label>
    </ligand>
</feature>
<dbReference type="KEGG" id="acad:UA74_24015"/>
<comment type="cofactor">
    <cofactor evidence="3">
        <name>Zn(2+)</name>
        <dbReference type="ChEBI" id="CHEBI:29105"/>
    </cofactor>
    <text evidence="3">Binds 2 Zn(2+) ions per subunit.</text>
</comment>
<evidence type="ECO:0000256" key="4">
    <source>
        <dbReference type="SAM" id="MobiDB-lite"/>
    </source>
</evidence>
<dbReference type="NCBIfam" id="TIGR01879">
    <property type="entry name" value="hydantase"/>
    <property type="match status" value="1"/>
</dbReference>
<dbReference type="Pfam" id="PF01546">
    <property type="entry name" value="Peptidase_M20"/>
    <property type="match status" value="1"/>
</dbReference>